<dbReference type="Pfam" id="PF03372">
    <property type="entry name" value="Exo_endo_phos"/>
    <property type="match status" value="1"/>
</dbReference>
<name>A0ABQ5AQT2_9ASTR</name>
<dbReference type="PANTHER" id="PTHR14523:SF1">
    <property type="entry name" value="HOMOLOGOUS RECOMBINATION OB-FOLD PROTEIN"/>
    <property type="match status" value="1"/>
</dbReference>
<dbReference type="Proteomes" id="UP001151760">
    <property type="component" value="Unassembled WGS sequence"/>
</dbReference>
<dbReference type="EMBL" id="BQNB010012530">
    <property type="protein sequence ID" value="GJT04718.1"/>
    <property type="molecule type" value="Genomic_DNA"/>
</dbReference>
<keyword evidence="3" id="KW-0695">RNA-directed DNA polymerase</keyword>
<dbReference type="SUPFAM" id="SSF56219">
    <property type="entry name" value="DNase I-like"/>
    <property type="match status" value="1"/>
</dbReference>
<evidence type="ECO:0000313" key="3">
    <source>
        <dbReference type="EMBL" id="GJT04718.1"/>
    </source>
</evidence>
<organism evidence="3 4">
    <name type="scientific">Tanacetum coccineum</name>
    <dbReference type="NCBI Taxonomy" id="301880"/>
    <lineage>
        <taxon>Eukaryota</taxon>
        <taxon>Viridiplantae</taxon>
        <taxon>Streptophyta</taxon>
        <taxon>Embryophyta</taxon>
        <taxon>Tracheophyta</taxon>
        <taxon>Spermatophyta</taxon>
        <taxon>Magnoliopsida</taxon>
        <taxon>eudicotyledons</taxon>
        <taxon>Gunneridae</taxon>
        <taxon>Pentapetalae</taxon>
        <taxon>asterids</taxon>
        <taxon>campanulids</taxon>
        <taxon>Asterales</taxon>
        <taxon>Asteraceae</taxon>
        <taxon>Asteroideae</taxon>
        <taxon>Anthemideae</taxon>
        <taxon>Anthemidinae</taxon>
        <taxon>Tanacetum</taxon>
    </lineage>
</organism>
<dbReference type="InterPro" id="IPR005135">
    <property type="entry name" value="Endo/exonuclease/phosphatase"/>
</dbReference>
<keyword evidence="3" id="KW-0548">Nucleotidyltransferase</keyword>
<feature type="domain" description="Endonuclease/exonuclease/phosphatase" evidence="2">
    <location>
        <begin position="484"/>
        <end position="685"/>
    </location>
</feature>
<dbReference type="InterPro" id="IPR036691">
    <property type="entry name" value="Endo/exonu/phosph_ase_sf"/>
</dbReference>
<reference evidence="3" key="1">
    <citation type="journal article" date="2022" name="Int. J. Mol. Sci.">
        <title>Draft Genome of Tanacetum Coccineum: Genomic Comparison of Closely Related Tanacetum-Family Plants.</title>
        <authorList>
            <person name="Yamashiro T."/>
            <person name="Shiraishi A."/>
            <person name="Nakayama K."/>
            <person name="Satake H."/>
        </authorList>
    </citation>
    <scope>NUCLEOTIDE SEQUENCE</scope>
</reference>
<keyword evidence="4" id="KW-1185">Reference proteome</keyword>
<evidence type="ECO:0000256" key="1">
    <source>
        <dbReference type="SAM" id="MobiDB-lite"/>
    </source>
</evidence>
<keyword evidence="3" id="KW-0808">Transferase</keyword>
<sequence>MDSDLNIQDDHWELSLDIDDSDLQLTQNPVRIIPGPAAKLRKQSEIHEGGGDSVLSTQEYIKKVVEDVSDDEDFKNGSWVSATDYVNANGGIVSGCLGDIKKFLNRGKLDQVVAIVKSCSPNVIGDLTMTMKDLSVFSPKPSMHYLNITKRNVVKVFRKDTVPGSGSGSVKDANSISNIQTFLHDEGFVDVKPKYLGGLWVMLEFEKEESKSNLLSHTGANSWFQTLQEVAQDFVSEERIAWIDIEGVPLHAWSFETFFRIGKKWGEMLNIEDTSVASFGRKRVCILTKNPVSILESFKIIVKGKVFMIRAKELFTWSPTFSVNKESICTSDDESVQSEMHILKQSYLSEEEEGEFKSNDVEGVAETIFGENSASAKCFSEEPVKQNSEDPFKIYDLLKKNKSRVEPQVSSPSLSHPPGFSPVGHQAKSDKGHDFVEALKCPAIGSFTTDSDAGLCFRRGVQVGQAMGFSMEGCLGSKTKNEWIKELCNNHKLSFIAIQETKMSHMDVKFMWGNSNYDFVYSDSLGNSGGILCIWESSIFKKDYATISDNFVAVYGTWIPCNVKVLLISIYAPQQPAHKRDLWEYMSTLLGRWSGEVIIMGDFNEVRFKEERRGSGFNQSGARVFNQFITSSGLVDVKLEGFLFTWSHPSATKMSKLDRFLVSDGIISLFPSITALCLDRHLSDHRPILLRDIQLDFGPTPFRFYHSWFSYDGFDEMVEQNWRSFSHSDSNGMIRFKKKLQELKSIIRIWIKDKRATLSNLKHAIEIELRDIDKELDSGYVSDTYLARRLELKGQLHELKIKQRRGLCSRNQKSDGLLRAMRIRDSSMGLLIRNDPN</sequence>
<protein>
    <submittedName>
        <fullName evidence="3">RNA-directed DNA polymerase, eukaryota</fullName>
    </submittedName>
</protein>
<accession>A0ABQ5AQT2</accession>
<dbReference type="GO" id="GO:0003964">
    <property type="term" value="F:RNA-directed DNA polymerase activity"/>
    <property type="evidence" value="ECO:0007669"/>
    <property type="project" value="UniProtKB-KW"/>
</dbReference>
<feature type="region of interest" description="Disordered" evidence="1">
    <location>
        <begin position="406"/>
        <end position="427"/>
    </location>
</feature>
<comment type="caution">
    <text evidence="3">The sequence shown here is derived from an EMBL/GenBank/DDBJ whole genome shotgun (WGS) entry which is preliminary data.</text>
</comment>
<dbReference type="InterPro" id="IPR028045">
    <property type="entry name" value="HROB"/>
</dbReference>
<gene>
    <name evidence="3" type="ORF">Tco_0839180</name>
</gene>
<reference evidence="3" key="2">
    <citation type="submission" date="2022-01" db="EMBL/GenBank/DDBJ databases">
        <authorList>
            <person name="Yamashiro T."/>
            <person name="Shiraishi A."/>
            <person name="Satake H."/>
            <person name="Nakayama K."/>
        </authorList>
    </citation>
    <scope>NUCLEOTIDE SEQUENCE</scope>
</reference>
<dbReference type="PANTHER" id="PTHR14523">
    <property type="entry name" value="UNCHARACTERIZED PROTEIN C17ORF53 HOMOLOG"/>
    <property type="match status" value="1"/>
</dbReference>
<dbReference type="Gene3D" id="3.60.10.10">
    <property type="entry name" value="Endonuclease/exonuclease/phosphatase"/>
    <property type="match status" value="1"/>
</dbReference>
<evidence type="ECO:0000259" key="2">
    <source>
        <dbReference type="Pfam" id="PF03372"/>
    </source>
</evidence>
<evidence type="ECO:0000313" key="4">
    <source>
        <dbReference type="Proteomes" id="UP001151760"/>
    </source>
</evidence>
<proteinExistence type="predicted"/>